<evidence type="ECO:0000256" key="2">
    <source>
        <dbReference type="RuleBase" id="RU003657"/>
    </source>
</evidence>
<dbReference type="GO" id="GO:0005737">
    <property type="term" value="C:cytoplasm"/>
    <property type="evidence" value="ECO:0007669"/>
    <property type="project" value="TreeGrafter"/>
</dbReference>
<dbReference type="Proteomes" id="UP000186594">
    <property type="component" value="Unassembled WGS sequence"/>
</dbReference>
<reference evidence="3 4" key="1">
    <citation type="submission" date="2016-04" db="EMBL/GenBank/DDBJ databases">
        <title>Evolutionary innovation and constraint leading to complex multicellularity in the Ascomycota.</title>
        <authorList>
            <person name="Cisse O."/>
            <person name="Nguyen A."/>
            <person name="Hewitt D.A."/>
            <person name="Jedd G."/>
            <person name="Stajich J.E."/>
        </authorList>
    </citation>
    <scope>NUCLEOTIDE SEQUENCE [LARGE SCALE GENOMIC DNA]</scope>
    <source>
        <strain evidence="3 4">DAH-3</strain>
    </source>
</reference>
<evidence type="ECO:0000256" key="1">
    <source>
        <dbReference type="ARBA" id="ARBA00009667"/>
    </source>
</evidence>
<organism evidence="3 4">
    <name type="scientific">Neolecta irregularis (strain DAH-3)</name>
    <dbReference type="NCBI Taxonomy" id="1198029"/>
    <lineage>
        <taxon>Eukaryota</taxon>
        <taxon>Fungi</taxon>
        <taxon>Dikarya</taxon>
        <taxon>Ascomycota</taxon>
        <taxon>Taphrinomycotina</taxon>
        <taxon>Neolectales</taxon>
        <taxon>Neolectaceae</taxon>
        <taxon>Neolecta</taxon>
    </lineage>
</organism>
<dbReference type="InterPro" id="IPR011060">
    <property type="entry name" value="RibuloseP-bd_barrel"/>
</dbReference>
<keyword evidence="4" id="KW-1185">Reference proteome</keyword>
<dbReference type="Gene3D" id="3.20.20.70">
    <property type="entry name" value="Aldolase class I"/>
    <property type="match status" value="1"/>
</dbReference>
<dbReference type="GO" id="GO:0000105">
    <property type="term" value="P:L-histidine biosynthetic process"/>
    <property type="evidence" value="ECO:0007669"/>
    <property type="project" value="UniProtKB-KW"/>
</dbReference>
<evidence type="ECO:0000313" key="4">
    <source>
        <dbReference type="Proteomes" id="UP000186594"/>
    </source>
</evidence>
<evidence type="ECO:0000313" key="3">
    <source>
        <dbReference type="EMBL" id="OLL22793.1"/>
    </source>
</evidence>
<dbReference type="AlphaFoldDB" id="A0A1U7LJM5"/>
<dbReference type="GO" id="GO:0003949">
    <property type="term" value="F:1-(5-phosphoribosyl)-5-[(5-phosphoribosylamino)methylideneamino]imidazole-4-carboxamide isomerase activity"/>
    <property type="evidence" value="ECO:0007669"/>
    <property type="project" value="EnsemblFungi"/>
</dbReference>
<keyword evidence="2" id="KW-0368">Histidine biosynthesis</keyword>
<dbReference type="InterPro" id="IPR006062">
    <property type="entry name" value="His_biosynth"/>
</dbReference>
<dbReference type="OrthoDB" id="446074at2759"/>
<dbReference type="PANTHER" id="PTHR43090:SF2">
    <property type="entry name" value="1-(5-PHOSPHORIBOSYL)-5-[(5-PHOSPHORIBOSYLAMINO)METHYLIDENEAMINO] IMIDAZOLE-4-CARBOXAMIDE ISOMERASE"/>
    <property type="match status" value="1"/>
</dbReference>
<dbReference type="InterPro" id="IPR013785">
    <property type="entry name" value="Aldolase_TIM"/>
</dbReference>
<dbReference type="GO" id="GO:0000162">
    <property type="term" value="P:L-tryptophan biosynthetic process"/>
    <property type="evidence" value="ECO:0007669"/>
    <property type="project" value="TreeGrafter"/>
</dbReference>
<accession>A0A1U7LJM5</accession>
<dbReference type="Pfam" id="PF00977">
    <property type="entry name" value="His_biosynth"/>
    <property type="match status" value="1"/>
</dbReference>
<dbReference type="SUPFAM" id="SSF51366">
    <property type="entry name" value="Ribulose-phoshate binding barrel"/>
    <property type="match status" value="1"/>
</dbReference>
<comment type="similarity">
    <text evidence="1 2">Belongs to the HisA/HisF family.</text>
</comment>
<name>A0A1U7LJM5_NEOID</name>
<dbReference type="EMBL" id="LXFE01002725">
    <property type="protein sequence ID" value="OLL22793.1"/>
    <property type="molecule type" value="Genomic_DNA"/>
</dbReference>
<sequence>MTSARPKQRSKFRPCIDIHSGKVKQIVGGSLTSDHSTLQTNYESEHPAEYYARLYKENALYGTHVIMLGSGCELAAESALKEWPGMLQLGGGINGSNAQLWLEKGAGKALTYLWFKLTKGNHYIILVSESDLSDGTIDRGRRSYWKKKARG</sequence>
<dbReference type="InterPro" id="IPR044524">
    <property type="entry name" value="Isoase_HisA-like"/>
</dbReference>
<keyword evidence="3" id="KW-0413">Isomerase</keyword>
<keyword evidence="2" id="KW-0028">Amino-acid biosynthesis</keyword>
<dbReference type="PANTHER" id="PTHR43090">
    <property type="entry name" value="1-(5-PHOSPHORIBOSYL)-5-[(5-PHOSPHORIBOSYLAMINO)METHYLIDENEAMINO] IMIDAZOLE-4-CARBOXAMIDE ISOMERASE"/>
    <property type="match status" value="1"/>
</dbReference>
<dbReference type="STRING" id="1198029.A0A1U7LJM5"/>
<gene>
    <name evidence="3" type="ORF">NEOLI_004685</name>
</gene>
<proteinExistence type="inferred from homology"/>
<protein>
    <submittedName>
        <fullName evidence="3">1-(5-phosphoribosyl)-5-[(5-phosphoribosylamino)methylideneamino] imidazole-4-carboxamide isomerase</fullName>
    </submittedName>
</protein>
<comment type="caution">
    <text evidence="3">The sequence shown here is derived from an EMBL/GenBank/DDBJ whole genome shotgun (WGS) entry which is preliminary data.</text>
</comment>